<dbReference type="RefSeq" id="WP_386743833.1">
    <property type="nucleotide sequence ID" value="NZ_JBHRYA010000007.1"/>
</dbReference>
<name>A0ABV7XK81_9GAMM</name>
<gene>
    <name evidence="2" type="ORF">ACFONC_10450</name>
</gene>
<organism evidence="2 3">
    <name type="scientific">Luteimonas soli</name>
    <dbReference type="NCBI Taxonomy" id="1648966"/>
    <lineage>
        <taxon>Bacteria</taxon>
        <taxon>Pseudomonadati</taxon>
        <taxon>Pseudomonadota</taxon>
        <taxon>Gammaproteobacteria</taxon>
        <taxon>Lysobacterales</taxon>
        <taxon>Lysobacteraceae</taxon>
        <taxon>Luteimonas</taxon>
    </lineage>
</organism>
<evidence type="ECO:0000313" key="3">
    <source>
        <dbReference type="Proteomes" id="UP001595705"/>
    </source>
</evidence>
<sequence>MSDNRPTLGQAIDQLLNALGPLDDGARRTALAAVCMQLDISLADTRTSAAARRPDLANPDQSDRQPVVTSSIKTTPAAQPPVKQIDIRTFKEQKKPTSARQMACVVAFYVQELAHADERKETINTQDLEKYFKQAGFRLPGKINQILADAKAAGYFDVVSRGEYKLNAVGYNLVAHNLPSASE</sequence>
<proteinExistence type="predicted"/>
<reference evidence="3" key="1">
    <citation type="journal article" date="2019" name="Int. J. Syst. Evol. Microbiol.">
        <title>The Global Catalogue of Microorganisms (GCM) 10K type strain sequencing project: providing services to taxonomists for standard genome sequencing and annotation.</title>
        <authorList>
            <consortium name="The Broad Institute Genomics Platform"/>
            <consortium name="The Broad Institute Genome Sequencing Center for Infectious Disease"/>
            <person name="Wu L."/>
            <person name="Ma J."/>
        </authorList>
    </citation>
    <scope>NUCLEOTIDE SEQUENCE [LARGE SCALE GENOMIC DNA]</scope>
    <source>
        <strain evidence="3">KCTC 42441</strain>
    </source>
</reference>
<comment type="caution">
    <text evidence="2">The sequence shown here is derived from an EMBL/GenBank/DDBJ whole genome shotgun (WGS) entry which is preliminary data.</text>
</comment>
<keyword evidence="3" id="KW-1185">Reference proteome</keyword>
<feature type="compositionally biased region" description="Polar residues" evidence="1">
    <location>
        <begin position="67"/>
        <end position="77"/>
    </location>
</feature>
<dbReference type="Proteomes" id="UP001595705">
    <property type="component" value="Unassembled WGS sequence"/>
</dbReference>
<accession>A0ABV7XK81</accession>
<protein>
    <submittedName>
        <fullName evidence="2">Uncharacterized protein</fullName>
    </submittedName>
</protein>
<feature type="region of interest" description="Disordered" evidence="1">
    <location>
        <begin position="50"/>
        <end position="81"/>
    </location>
</feature>
<dbReference type="EMBL" id="JBHRYA010000007">
    <property type="protein sequence ID" value="MFC3716575.1"/>
    <property type="molecule type" value="Genomic_DNA"/>
</dbReference>
<evidence type="ECO:0000313" key="2">
    <source>
        <dbReference type="EMBL" id="MFC3716575.1"/>
    </source>
</evidence>
<evidence type="ECO:0000256" key="1">
    <source>
        <dbReference type="SAM" id="MobiDB-lite"/>
    </source>
</evidence>